<accession>A0A7C5REI6</accession>
<feature type="compositionally biased region" description="Pro residues" evidence="1">
    <location>
        <begin position="219"/>
        <end position="229"/>
    </location>
</feature>
<proteinExistence type="predicted"/>
<gene>
    <name evidence="3" type="ORF">ENM28_03945</name>
</gene>
<dbReference type="AlphaFoldDB" id="A0A7C5REI6"/>
<comment type="caution">
    <text evidence="3">The sequence shown here is derived from an EMBL/GenBank/DDBJ whole genome shotgun (WGS) entry which is preliminary data.</text>
</comment>
<dbReference type="OrthoDB" id="31776at2"/>
<evidence type="ECO:0000256" key="1">
    <source>
        <dbReference type="SAM" id="MobiDB-lite"/>
    </source>
</evidence>
<dbReference type="RefSeq" id="WP_038046039.1">
    <property type="nucleotide sequence ID" value="NZ_JQNC01000003.1"/>
</dbReference>
<reference evidence="3" key="1">
    <citation type="journal article" date="2020" name="mSystems">
        <title>Genome- and Community-Level Interaction Insights into Carbon Utilization and Element Cycling Functions of Hydrothermarchaeota in Hydrothermal Sediment.</title>
        <authorList>
            <person name="Zhou Z."/>
            <person name="Liu Y."/>
            <person name="Xu W."/>
            <person name="Pan J."/>
            <person name="Luo Z.H."/>
            <person name="Li M."/>
        </authorList>
    </citation>
    <scope>NUCLEOTIDE SEQUENCE [LARGE SCALE GENOMIC DNA]</scope>
    <source>
        <strain evidence="3">SpSt-1071</strain>
    </source>
</reference>
<protein>
    <submittedName>
        <fullName evidence="3">Uncharacterized protein</fullName>
    </submittedName>
</protein>
<evidence type="ECO:0000313" key="3">
    <source>
        <dbReference type="EMBL" id="HHM67859.1"/>
    </source>
</evidence>
<evidence type="ECO:0000256" key="2">
    <source>
        <dbReference type="SAM" id="Phobius"/>
    </source>
</evidence>
<keyword evidence="2" id="KW-0812">Transmembrane</keyword>
<sequence length="369" mass="39956">MEVLGNYWLRRILARIATVTVYEGQDTRTGMPVLVLKGAQGNPVQGEGILALLEETPEAWVLEWPIGAVPLSQYLGVADLERTAHWLREMAQLLAALEAQGVRYAPVPELCLVKGKRVWLAGVGLEALAGEGRKAVAALARALVGERWPEFPLAKAVEALESSAGSWEGFLGKGEEAPVAASEPSPEAQLPPREAPPPSGEDASPGPGEGKKRLSVEPVPEPEAPGPPQEPERPPSRPRVVRIEEREEPSFPVLEPSRERGPRLALAALLLAVLLLGGVGFWLLRPRSQGPGGYTMEFRTDPPTERAEVILLEVPEGSKMLPGRVLLTAPGRVEFDQKGVYRLRIRVAGRDPVDYLLEVPGPPLTIKVR</sequence>
<organism evidence="3">
    <name type="scientific">Thermus caliditerrae</name>
    <dbReference type="NCBI Taxonomy" id="1330700"/>
    <lineage>
        <taxon>Bacteria</taxon>
        <taxon>Thermotogati</taxon>
        <taxon>Deinococcota</taxon>
        <taxon>Deinococci</taxon>
        <taxon>Thermales</taxon>
        <taxon>Thermaceae</taxon>
        <taxon>Thermus</taxon>
    </lineage>
</organism>
<name>A0A7C5REI6_9DEIN</name>
<keyword evidence="2" id="KW-1133">Transmembrane helix</keyword>
<feature type="compositionally biased region" description="Basic and acidic residues" evidence="1">
    <location>
        <begin position="230"/>
        <end position="239"/>
    </location>
</feature>
<keyword evidence="2" id="KW-0472">Membrane</keyword>
<dbReference type="EMBL" id="DRXE01000153">
    <property type="protein sequence ID" value="HHM67859.1"/>
    <property type="molecule type" value="Genomic_DNA"/>
</dbReference>
<feature type="compositionally biased region" description="Low complexity" evidence="1">
    <location>
        <begin position="177"/>
        <end position="188"/>
    </location>
</feature>
<feature type="transmembrane region" description="Helical" evidence="2">
    <location>
        <begin position="264"/>
        <end position="284"/>
    </location>
</feature>
<feature type="region of interest" description="Disordered" evidence="1">
    <location>
        <begin position="168"/>
        <end position="239"/>
    </location>
</feature>